<dbReference type="SMART" id="SM00382">
    <property type="entry name" value="AAA"/>
    <property type="match status" value="1"/>
</dbReference>
<dbReference type="PROSITE" id="PS00211">
    <property type="entry name" value="ABC_TRANSPORTER_1"/>
    <property type="match status" value="1"/>
</dbReference>
<dbReference type="PROSITE" id="PS50893">
    <property type="entry name" value="ABC_TRANSPORTER_2"/>
    <property type="match status" value="1"/>
</dbReference>
<dbReference type="PANTHER" id="PTHR24220">
    <property type="entry name" value="IMPORT ATP-BINDING PROTEIN"/>
    <property type="match status" value="1"/>
</dbReference>
<dbReference type="GO" id="GO:0005524">
    <property type="term" value="F:ATP binding"/>
    <property type="evidence" value="ECO:0007669"/>
    <property type="project" value="UniProtKB-KW"/>
</dbReference>
<protein>
    <submittedName>
        <fullName evidence="4">ATP-binding cassette domain-containing protein</fullName>
    </submittedName>
</protein>
<evidence type="ECO:0000313" key="5">
    <source>
        <dbReference type="Proteomes" id="UP001055955"/>
    </source>
</evidence>
<dbReference type="InterPro" id="IPR015854">
    <property type="entry name" value="ABC_transpr_LolD-like"/>
</dbReference>
<dbReference type="InterPro" id="IPR003593">
    <property type="entry name" value="AAA+_ATPase"/>
</dbReference>
<dbReference type="Gene3D" id="3.40.50.300">
    <property type="entry name" value="P-loop containing nucleotide triphosphate hydrolases"/>
    <property type="match status" value="1"/>
</dbReference>
<dbReference type="InterPro" id="IPR003439">
    <property type="entry name" value="ABC_transporter-like_ATP-bd"/>
</dbReference>
<dbReference type="EMBL" id="CP092900">
    <property type="protein sequence ID" value="UTC24974.1"/>
    <property type="molecule type" value="Genomic_DNA"/>
</dbReference>
<dbReference type="InterPro" id="IPR027417">
    <property type="entry name" value="P-loop_NTPase"/>
</dbReference>
<gene>
    <name evidence="4" type="ORF">MMH89_02295</name>
</gene>
<reference evidence="4 5" key="1">
    <citation type="journal article" date="2022" name="Nat. Microbiol.">
        <title>The microbiome of a bacterivorous marine choanoflagellate contains a resource-demanding obligate bacterial associate.</title>
        <authorList>
            <person name="Needham D.M."/>
            <person name="Poirier C."/>
            <person name="Bachy C."/>
            <person name="George E.E."/>
            <person name="Wilken S."/>
            <person name="Yung C.C.M."/>
            <person name="Limardo A.J."/>
            <person name="Morando M."/>
            <person name="Sudek L."/>
            <person name="Malmstrom R.R."/>
            <person name="Keeling P.J."/>
            <person name="Santoro A.E."/>
            <person name="Worden A.Z."/>
        </authorList>
    </citation>
    <scope>NUCLEOTIDE SEQUENCE [LARGE SCALE GENOMIC DNA]</scope>
    <source>
        <strain evidence="4 5">Comchoano-1</strain>
    </source>
</reference>
<keyword evidence="5" id="KW-1185">Reference proteome</keyword>
<keyword evidence="1" id="KW-0547">Nucleotide-binding</keyword>
<dbReference type="SUPFAM" id="SSF52540">
    <property type="entry name" value="P-loop containing nucleoside triphosphate hydrolases"/>
    <property type="match status" value="1"/>
</dbReference>
<organism evidence="4 5">
    <name type="scientific">Candidatus Comchoanobacter bicostacola</name>
    <dbReference type="NCBI Taxonomy" id="2919598"/>
    <lineage>
        <taxon>Bacteria</taxon>
        <taxon>Pseudomonadati</taxon>
        <taxon>Pseudomonadota</taxon>
        <taxon>Gammaproteobacteria</taxon>
        <taxon>Candidatus Comchoanobacterales</taxon>
        <taxon>Candidatus Comchoanobacteraceae</taxon>
        <taxon>Candidatus Comchoanobacter</taxon>
    </lineage>
</organism>
<evidence type="ECO:0000256" key="1">
    <source>
        <dbReference type="ARBA" id="ARBA00022741"/>
    </source>
</evidence>
<keyword evidence="2 4" id="KW-0067">ATP-binding</keyword>
<evidence type="ECO:0000256" key="2">
    <source>
        <dbReference type="ARBA" id="ARBA00022840"/>
    </source>
</evidence>
<sequence length="222" mass="24781">MDELVRAKLLSYQVEGASPILRNINIQVLRKERVAIYGRSGAGKTSLLHCLSGLALPSSGELSLLGKNISLFSASELSMLRRETVSIAYQSPFFMPELSIYENLVLAFKVRSLHMDDQYLSDLLSAFHLCEMHLNRMPGVLSGGEKTRLSLIRALLNRPKILFADEPTAALDPESSLAVYKKLFAHSQLEDCALVVVTHDKDILSQFDRVYCLDNGILKEVR</sequence>
<dbReference type="Proteomes" id="UP001055955">
    <property type="component" value="Chromosome"/>
</dbReference>
<feature type="domain" description="ABC transporter" evidence="3">
    <location>
        <begin position="5"/>
        <end position="221"/>
    </location>
</feature>
<dbReference type="Pfam" id="PF00005">
    <property type="entry name" value="ABC_tran"/>
    <property type="match status" value="1"/>
</dbReference>
<proteinExistence type="predicted"/>
<evidence type="ECO:0000259" key="3">
    <source>
        <dbReference type="PROSITE" id="PS50893"/>
    </source>
</evidence>
<name>A0ABY5DL68_9GAMM</name>
<dbReference type="InterPro" id="IPR017871">
    <property type="entry name" value="ABC_transporter-like_CS"/>
</dbReference>
<dbReference type="RefSeq" id="WP_258568763.1">
    <property type="nucleotide sequence ID" value="NZ_CP092900.1"/>
</dbReference>
<evidence type="ECO:0000313" key="4">
    <source>
        <dbReference type="EMBL" id="UTC24974.1"/>
    </source>
</evidence>
<accession>A0ABY5DL68</accession>